<protein>
    <submittedName>
        <fullName evidence="1">Uncharacterized protein</fullName>
    </submittedName>
</protein>
<comment type="caution">
    <text evidence="1">The sequence shown here is derived from an EMBL/GenBank/DDBJ whole genome shotgun (WGS) entry which is preliminary data.</text>
</comment>
<keyword evidence="2" id="KW-1185">Reference proteome</keyword>
<dbReference type="Proteomes" id="UP001062846">
    <property type="component" value="Chromosome 13"/>
</dbReference>
<evidence type="ECO:0000313" key="1">
    <source>
        <dbReference type="EMBL" id="KAI8525026.1"/>
    </source>
</evidence>
<name>A0ACC0L8I5_RHOML</name>
<evidence type="ECO:0000313" key="2">
    <source>
        <dbReference type="Proteomes" id="UP001062846"/>
    </source>
</evidence>
<accession>A0ACC0L8I5</accession>
<organism evidence="1 2">
    <name type="scientific">Rhododendron molle</name>
    <name type="common">Chinese azalea</name>
    <name type="synonym">Azalea mollis</name>
    <dbReference type="NCBI Taxonomy" id="49168"/>
    <lineage>
        <taxon>Eukaryota</taxon>
        <taxon>Viridiplantae</taxon>
        <taxon>Streptophyta</taxon>
        <taxon>Embryophyta</taxon>
        <taxon>Tracheophyta</taxon>
        <taxon>Spermatophyta</taxon>
        <taxon>Magnoliopsida</taxon>
        <taxon>eudicotyledons</taxon>
        <taxon>Gunneridae</taxon>
        <taxon>Pentapetalae</taxon>
        <taxon>asterids</taxon>
        <taxon>Ericales</taxon>
        <taxon>Ericaceae</taxon>
        <taxon>Ericoideae</taxon>
        <taxon>Rhodoreae</taxon>
        <taxon>Rhododendron</taxon>
    </lineage>
</organism>
<reference evidence="1" key="1">
    <citation type="submission" date="2022-02" db="EMBL/GenBank/DDBJ databases">
        <title>Plant Genome Project.</title>
        <authorList>
            <person name="Zhang R.-G."/>
        </authorList>
    </citation>
    <scope>NUCLEOTIDE SEQUENCE</scope>
    <source>
        <strain evidence="1">AT1</strain>
    </source>
</reference>
<sequence>MMQLLQNSSWTIRKLFKLRDEVQPLIKHVIGDGDSTFLWLDHWHNVSPLYNVFGYNIVRNVGSSLLAKVSSIIHEGEWQWPRQRNRAIMQIMGSTPLTLKPNPLVADSVIWIPARHGMFSVISALQDFRTPLPKEIDWAIHHLKNSGFLSSLYKLAMAGSVYHIWRARNECIFCNKQPFSEAVFDRIINDVRDKVYSWKKVGVSHGIKVFCKA</sequence>
<dbReference type="EMBL" id="CM046400">
    <property type="protein sequence ID" value="KAI8525026.1"/>
    <property type="molecule type" value="Genomic_DNA"/>
</dbReference>
<proteinExistence type="predicted"/>
<gene>
    <name evidence="1" type="ORF">RHMOL_Rhmol13G0196100</name>
</gene>